<accession>A0AA88S4F9</accession>
<dbReference type="GO" id="GO:0005576">
    <property type="term" value="C:extracellular region"/>
    <property type="evidence" value="ECO:0007669"/>
    <property type="project" value="TreeGrafter"/>
</dbReference>
<keyword evidence="2" id="KW-0645">Protease</keyword>
<dbReference type="EMBL" id="JAVXUO010000096">
    <property type="protein sequence ID" value="KAK2995480.1"/>
    <property type="molecule type" value="Genomic_DNA"/>
</dbReference>
<dbReference type="Pfam" id="PF14543">
    <property type="entry name" value="TAXi_N"/>
    <property type="match status" value="1"/>
</dbReference>
<evidence type="ECO:0000256" key="1">
    <source>
        <dbReference type="ARBA" id="ARBA00007447"/>
    </source>
</evidence>
<feature type="domain" description="Peptidase A1" evidence="4">
    <location>
        <begin position="106"/>
        <end position="193"/>
    </location>
</feature>
<comment type="similarity">
    <text evidence="1">Belongs to the peptidase A1 family.</text>
</comment>
<dbReference type="Proteomes" id="UP001187471">
    <property type="component" value="Unassembled WGS sequence"/>
</dbReference>
<keyword evidence="6" id="KW-1185">Reference proteome</keyword>
<dbReference type="GO" id="GO:0006508">
    <property type="term" value="P:proteolysis"/>
    <property type="evidence" value="ECO:0007669"/>
    <property type="project" value="UniProtKB-KW"/>
</dbReference>
<dbReference type="AlphaFoldDB" id="A0AA88S4F9"/>
<evidence type="ECO:0000256" key="2">
    <source>
        <dbReference type="ARBA" id="ARBA00022670"/>
    </source>
</evidence>
<evidence type="ECO:0000256" key="3">
    <source>
        <dbReference type="ARBA" id="ARBA00022801"/>
    </source>
</evidence>
<dbReference type="InterPro" id="IPR033121">
    <property type="entry name" value="PEPTIDASE_A1"/>
</dbReference>
<dbReference type="InterPro" id="IPR032861">
    <property type="entry name" value="TAXi_N"/>
</dbReference>
<reference evidence="5" key="1">
    <citation type="submission" date="2022-12" db="EMBL/GenBank/DDBJ databases">
        <title>Draft genome assemblies for two species of Escallonia (Escalloniales).</title>
        <authorList>
            <person name="Chanderbali A."/>
            <person name="Dervinis C."/>
            <person name="Anghel I."/>
            <person name="Soltis D."/>
            <person name="Soltis P."/>
            <person name="Zapata F."/>
        </authorList>
    </citation>
    <scope>NUCLEOTIDE SEQUENCE</scope>
    <source>
        <strain evidence="5">UCBG92.1500</strain>
        <tissue evidence="5">Leaf</tissue>
    </source>
</reference>
<dbReference type="PANTHER" id="PTHR47967">
    <property type="entry name" value="OS07G0603500 PROTEIN-RELATED"/>
    <property type="match status" value="1"/>
</dbReference>
<evidence type="ECO:0000313" key="5">
    <source>
        <dbReference type="EMBL" id="KAK2995480.1"/>
    </source>
</evidence>
<dbReference type="PROSITE" id="PS51767">
    <property type="entry name" value="PEPTIDASE_A1"/>
    <property type="match status" value="1"/>
</dbReference>
<name>A0AA88S4F9_9ASTE</name>
<gene>
    <name evidence="5" type="ORF">RJ640_016836</name>
</gene>
<protein>
    <recommendedName>
        <fullName evidence="4">Peptidase A1 domain-containing protein</fullName>
    </recommendedName>
</protein>
<dbReference type="InterPro" id="IPR021109">
    <property type="entry name" value="Peptidase_aspartic_dom_sf"/>
</dbReference>
<proteinExistence type="inferred from homology"/>
<dbReference type="GO" id="GO:0008233">
    <property type="term" value="F:peptidase activity"/>
    <property type="evidence" value="ECO:0007669"/>
    <property type="project" value="UniProtKB-KW"/>
</dbReference>
<dbReference type="InterPro" id="IPR051708">
    <property type="entry name" value="Plant_Aspart_Prot_A1"/>
</dbReference>
<sequence length="193" mass="21306">MELVASASIYCKILLLSFMILASTYINAAATAATFAKPRRIVTKLIHRDSVHSPFYVANVTVSDHAQEAIENSEARIASIHERIRNYGSMDDLGAKVIAVDKGNIFFVNLYIGELAVSQFVIMDTASSLLWVHCLPYKGCEDKVNPIYNHVKSYMYANLSCDSAYCVPSIRGTCGPNRTCIYSLGYRDNASST</sequence>
<organism evidence="5 6">
    <name type="scientific">Escallonia rubra</name>
    <dbReference type="NCBI Taxonomy" id="112253"/>
    <lineage>
        <taxon>Eukaryota</taxon>
        <taxon>Viridiplantae</taxon>
        <taxon>Streptophyta</taxon>
        <taxon>Embryophyta</taxon>
        <taxon>Tracheophyta</taxon>
        <taxon>Spermatophyta</taxon>
        <taxon>Magnoliopsida</taxon>
        <taxon>eudicotyledons</taxon>
        <taxon>Gunneridae</taxon>
        <taxon>Pentapetalae</taxon>
        <taxon>asterids</taxon>
        <taxon>campanulids</taxon>
        <taxon>Escalloniales</taxon>
        <taxon>Escalloniaceae</taxon>
        <taxon>Escallonia</taxon>
    </lineage>
</organism>
<keyword evidence="3" id="KW-0378">Hydrolase</keyword>
<evidence type="ECO:0000259" key="4">
    <source>
        <dbReference type="PROSITE" id="PS51767"/>
    </source>
</evidence>
<dbReference type="Gene3D" id="2.40.70.10">
    <property type="entry name" value="Acid Proteases"/>
    <property type="match status" value="1"/>
</dbReference>
<evidence type="ECO:0000313" key="6">
    <source>
        <dbReference type="Proteomes" id="UP001187471"/>
    </source>
</evidence>
<dbReference type="PANTHER" id="PTHR47967:SF14">
    <property type="entry name" value="EUKARYOTIC ASPARTYL PROTEASE FAMILY PROTEIN"/>
    <property type="match status" value="1"/>
</dbReference>
<comment type="caution">
    <text evidence="5">The sequence shown here is derived from an EMBL/GenBank/DDBJ whole genome shotgun (WGS) entry which is preliminary data.</text>
</comment>
<dbReference type="SUPFAM" id="SSF50630">
    <property type="entry name" value="Acid proteases"/>
    <property type="match status" value="1"/>
</dbReference>